<gene>
    <name evidence="1" type="ORF">M9458_004145</name>
</gene>
<accession>A0ABD0RT25</accession>
<reference evidence="1 2" key="1">
    <citation type="submission" date="2024-05" db="EMBL/GenBank/DDBJ databases">
        <title>Genome sequencing and assembly of Indian major carp, Cirrhinus mrigala (Hamilton, 1822).</title>
        <authorList>
            <person name="Mohindra V."/>
            <person name="Chowdhury L.M."/>
            <person name="Lal K."/>
            <person name="Jena J.K."/>
        </authorList>
    </citation>
    <scope>NUCLEOTIDE SEQUENCE [LARGE SCALE GENOMIC DNA]</scope>
    <source>
        <strain evidence="1">CM1030</strain>
        <tissue evidence="1">Blood</tissue>
    </source>
</reference>
<dbReference type="EMBL" id="JAMKFB020000002">
    <property type="protein sequence ID" value="KAL0200958.1"/>
    <property type="molecule type" value="Genomic_DNA"/>
</dbReference>
<keyword evidence="2" id="KW-1185">Reference proteome</keyword>
<evidence type="ECO:0000313" key="2">
    <source>
        <dbReference type="Proteomes" id="UP001529510"/>
    </source>
</evidence>
<feature type="non-terminal residue" evidence="1">
    <location>
        <position position="1"/>
    </location>
</feature>
<evidence type="ECO:0000313" key="1">
    <source>
        <dbReference type="EMBL" id="KAL0200958.1"/>
    </source>
</evidence>
<dbReference type="Proteomes" id="UP001529510">
    <property type="component" value="Unassembled WGS sequence"/>
</dbReference>
<sequence length="59" mass="6266">GECGSSKGRWFTEIPSQPAAFGHGQTAAAPDGPGQCWRPDLHHSRTPGERGAYPPLFCS</sequence>
<proteinExistence type="predicted"/>
<name>A0ABD0RT25_CIRMR</name>
<comment type="caution">
    <text evidence="1">The sequence shown here is derived from an EMBL/GenBank/DDBJ whole genome shotgun (WGS) entry which is preliminary data.</text>
</comment>
<dbReference type="AlphaFoldDB" id="A0ABD0RT25"/>
<feature type="non-terminal residue" evidence="1">
    <location>
        <position position="59"/>
    </location>
</feature>
<protein>
    <submittedName>
        <fullName evidence="1">Uncharacterized protein</fullName>
    </submittedName>
</protein>
<organism evidence="1 2">
    <name type="scientific">Cirrhinus mrigala</name>
    <name type="common">Mrigala</name>
    <dbReference type="NCBI Taxonomy" id="683832"/>
    <lineage>
        <taxon>Eukaryota</taxon>
        <taxon>Metazoa</taxon>
        <taxon>Chordata</taxon>
        <taxon>Craniata</taxon>
        <taxon>Vertebrata</taxon>
        <taxon>Euteleostomi</taxon>
        <taxon>Actinopterygii</taxon>
        <taxon>Neopterygii</taxon>
        <taxon>Teleostei</taxon>
        <taxon>Ostariophysi</taxon>
        <taxon>Cypriniformes</taxon>
        <taxon>Cyprinidae</taxon>
        <taxon>Labeoninae</taxon>
        <taxon>Labeonini</taxon>
        <taxon>Cirrhinus</taxon>
    </lineage>
</organism>